<feature type="region of interest" description="Disordered" evidence="1">
    <location>
        <begin position="74"/>
        <end position="187"/>
    </location>
</feature>
<reference evidence="3" key="1">
    <citation type="submission" date="2021-01" db="EMBL/GenBank/DDBJ databases">
        <authorList>
            <person name="Corre E."/>
            <person name="Pelletier E."/>
            <person name="Niang G."/>
            <person name="Scheremetjew M."/>
            <person name="Finn R."/>
            <person name="Kale V."/>
            <person name="Holt S."/>
            <person name="Cochrane G."/>
            <person name="Meng A."/>
            <person name="Brown T."/>
            <person name="Cohen L."/>
        </authorList>
    </citation>
    <scope>NUCLEOTIDE SEQUENCE</scope>
    <source>
        <strain evidence="3">PLY182g</strain>
    </source>
</reference>
<evidence type="ECO:0000259" key="2">
    <source>
        <dbReference type="PROSITE" id="PS51857"/>
    </source>
</evidence>
<sequence length="187" mass="19846">MSEAPPVKIEATVRWFDEKKGFGFASPTEGGDDVFVHQQNIVSDVKNAVLNEDDKIYYELGEYKGRPTAINVTLPVGHQPAKRRNRPHSRRAKKEADAEAEDIGKAEEAAAVASVSGLSLSDPAVADPEPQQREGGGRDGKTHRAAGSATRSRRNDKGVGGAKRTNTSRRGGGEGASEAAKDAAPAE</sequence>
<evidence type="ECO:0000313" key="3">
    <source>
        <dbReference type="EMBL" id="CAD8598859.1"/>
    </source>
</evidence>
<evidence type="ECO:0000256" key="1">
    <source>
        <dbReference type="SAM" id="MobiDB-lite"/>
    </source>
</evidence>
<dbReference type="PROSITE" id="PS51857">
    <property type="entry name" value="CSD_2"/>
    <property type="match status" value="1"/>
</dbReference>
<feature type="compositionally biased region" description="Low complexity" evidence="1">
    <location>
        <begin position="176"/>
        <end position="187"/>
    </location>
</feature>
<feature type="compositionally biased region" description="Basic and acidic residues" evidence="1">
    <location>
        <begin position="130"/>
        <end position="142"/>
    </location>
</feature>
<protein>
    <recommendedName>
        <fullName evidence="2">CSD domain-containing protein</fullName>
    </recommendedName>
</protein>
<dbReference type="SUPFAM" id="SSF50249">
    <property type="entry name" value="Nucleic acid-binding proteins"/>
    <property type="match status" value="1"/>
</dbReference>
<organism evidence="3">
    <name type="scientific">Coccolithus braarudii</name>
    <dbReference type="NCBI Taxonomy" id="221442"/>
    <lineage>
        <taxon>Eukaryota</taxon>
        <taxon>Haptista</taxon>
        <taxon>Haptophyta</taxon>
        <taxon>Prymnesiophyceae</taxon>
        <taxon>Coccolithales</taxon>
        <taxon>Coccolithaceae</taxon>
        <taxon>Coccolithus</taxon>
    </lineage>
</organism>
<dbReference type="EMBL" id="HBEY01004506">
    <property type="protein sequence ID" value="CAD8598859.1"/>
    <property type="molecule type" value="Transcribed_RNA"/>
</dbReference>
<dbReference type="CDD" id="cd04458">
    <property type="entry name" value="CSP_CDS"/>
    <property type="match status" value="1"/>
</dbReference>
<dbReference type="SMART" id="SM00357">
    <property type="entry name" value="CSP"/>
    <property type="match status" value="1"/>
</dbReference>
<dbReference type="PANTHER" id="PTHR46565">
    <property type="entry name" value="COLD SHOCK DOMAIN PROTEIN 2"/>
    <property type="match status" value="1"/>
</dbReference>
<feature type="compositionally biased region" description="Basic and acidic residues" evidence="1">
    <location>
        <begin position="94"/>
        <end position="108"/>
    </location>
</feature>
<name>A0A7S0L0U7_9EUKA</name>
<dbReference type="PANTHER" id="PTHR46565:SF20">
    <property type="entry name" value="COLD SHOCK DOMAIN-CONTAINING PROTEIN 4"/>
    <property type="match status" value="1"/>
</dbReference>
<dbReference type="Gene3D" id="2.40.50.140">
    <property type="entry name" value="Nucleic acid-binding proteins"/>
    <property type="match status" value="1"/>
</dbReference>
<gene>
    <name evidence="3" type="ORF">CPEL01642_LOCUS2189</name>
</gene>
<accession>A0A7S0L0U7</accession>
<dbReference type="Pfam" id="PF00313">
    <property type="entry name" value="CSD"/>
    <property type="match status" value="1"/>
</dbReference>
<proteinExistence type="predicted"/>
<feature type="compositionally biased region" description="Basic residues" evidence="1">
    <location>
        <begin position="80"/>
        <end position="93"/>
    </location>
</feature>
<dbReference type="AlphaFoldDB" id="A0A7S0L0U7"/>
<dbReference type="InterPro" id="IPR002059">
    <property type="entry name" value="CSP_DNA-bd"/>
</dbReference>
<feature type="domain" description="CSD" evidence="2">
    <location>
        <begin position="8"/>
        <end position="74"/>
    </location>
</feature>
<dbReference type="GO" id="GO:0003676">
    <property type="term" value="F:nucleic acid binding"/>
    <property type="evidence" value="ECO:0007669"/>
    <property type="project" value="InterPro"/>
</dbReference>
<dbReference type="InterPro" id="IPR011129">
    <property type="entry name" value="CSD"/>
</dbReference>
<dbReference type="InterPro" id="IPR012340">
    <property type="entry name" value="NA-bd_OB-fold"/>
</dbReference>